<dbReference type="InterPro" id="IPR033738">
    <property type="entry name" value="AsnB_N"/>
</dbReference>
<evidence type="ECO:0000313" key="10">
    <source>
        <dbReference type="EMBL" id="MCW6038007.1"/>
    </source>
</evidence>
<evidence type="ECO:0000256" key="1">
    <source>
        <dbReference type="ARBA" id="ARBA00005187"/>
    </source>
</evidence>
<keyword evidence="6" id="KW-0028">Amino-acid biosynthesis</keyword>
<evidence type="ECO:0000256" key="8">
    <source>
        <dbReference type="ARBA" id="ARBA00048741"/>
    </source>
</evidence>
<dbReference type="InterPro" id="IPR017932">
    <property type="entry name" value="GATase_2_dom"/>
</dbReference>
<comment type="similarity">
    <text evidence="2">Belongs to the asparagine synthetase family.</text>
</comment>
<dbReference type="PANTHER" id="PTHR43284:SF1">
    <property type="entry name" value="ASPARAGINE SYNTHETASE"/>
    <property type="match status" value="1"/>
</dbReference>
<keyword evidence="10" id="KW-0436">Ligase</keyword>
<dbReference type="EMBL" id="JAIHOM010000103">
    <property type="protein sequence ID" value="MCW6038007.1"/>
    <property type="molecule type" value="Genomic_DNA"/>
</dbReference>
<dbReference type="CDD" id="cd01991">
    <property type="entry name" value="Asn_synthase_B_C"/>
    <property type="match status" value="1"/>
</dbReference>
<evidence type="ECO:0000256" key="4">
    <source>
        <dbReference type="ARBA" id="ARBA00022741"/>
    </source>
</evidence>
<sequence>MCGIAGYLFTSNNFPLATALSSVKTNLVHRGPDDFGVFQDNAHRVGLVHTRLSILDLSPLGHQPMTSEDGRVVLVFNGEIYNFRELRTALEAQGYSFRGHSDTEVLLNLYLSQRKSGDGVKVMLRRLNGIFAFALWDADHESLLLVRDALGVKPLYYSASKEGLAFASEFKALLPLLPTDRNPLGNLDAAAIDRYLSFLWCPGAGTPTQSIRQLGPGEGIWVNKDEIATPFTWYRLPAFHPHPWEGKTIHRSPAPLTARQAIHRTEQYLRQAVHRQMVADVPVGAFLSGGLDSSSIVTFAREHNPNLQCFTIEVTGAREEGITDDLPYARQVAEHLNVPLEVVQINAARMAEDLPAMVAQLDEPLADPAPLNVLYISRLAREQGIKVLLSGAGGDDLFTGYRRHQALMIERYWAWLPRSVRAQLERLTSGLDQRRSLTRRLGKLFQGAALEGDARLVNYFRWVDRKDLIALYTPDFRAALGDSQAEEPMLDFLAELPPNTHPIERLLALEQRFFLTDHNLTYTDKMSMAVGVEVRVPFLDLDLVEFASQIPPQYKQRGRQGKWVLKKAMEPYLPRDVIYRPKSGFGAPLRNWMRHELRELLADVLSEQSLKHRGLFDSSAVQQLINDNDQGTIDASYTLLSLICIELWCRQFVDQTESKYKSFQP</sequence>
<dbReference type="RefSeq" id="WP_265265899.1">
    <property type="nucleotide sequence ID" value="NZ_JAIHOM010000103.1"/>
</dbReference>
<dbReference type="CDD" id="cd00712">
    <property type="entry name" value="AsnB"/>
    <property type="match status" value="1"/>
</dbReference>
<gene>
    <name evidence="10" type="primary">asnB</name>
    <name evidence="10" type="ORF">K4A83_17265</name>
</gene>
<dbReference type="InterPro" id="IPR029055">
    <property type="entry name" value="Ntn_hydrolases_N"/>
</dbReference>
<dbReference type="InterPro" id="IPR001962">
    <property type="entry name" value="Asn_synthase"/>
</dbReference>
<keyword evidence="5" id="KW-0067">ATP-binding</keyword>
<dbReference type="InterPro" id="IPR051786">
    <property type="entry name" value="ASN_synthetase/amidase"/>
</dbReference>
<dbReference type="GO" id="GO:0004066">
    <property type="term" value="F:asparagine synthase (glutamine-hydrolyzing) activity"/>
    <property type="evidence" value="ECO:0007669"/>
    <property type="project" value="UniProtKB-EC"/>
</dbReference>
<keyword evidence="4" id="KW-0547">Nucleotide-binding</keyword>
<evidence type="ECO:0000256" key="3">
    <source>
        <dbReference type="ARBA" id="ARBA00012737"/>
    </source>
</evidence>
<evidence type="ECO:0000256" key="5">
    <source>
        <dbReference type="ARBA" id="ARBA00022840"/>
    </source>
</evidence>
<evidence type="ECO:0000259" key="9">
    <source>
        <dbReference type="PROSITE" id="PS51278"/>
    </source>
</evidence>
<dbReference type="Gene3D" id="3.60.20.10">
    <property type="entry name" value="Glutamine Phosphoribosylpyrophosphate, subunit 1, domain 1"/>
    <property type="match status" value="1"/>
</dbReference>
<dbReference type="SUPFAM" id="SSF52402">
    <property type="entry name" value="Adenine nucleotide alpha hydrolases-like"/>
    <property type="match status" value="1"/>
</dbReference>
<evidence type="ECO:0000256" key="6">
    <source>
        <dbReference type="ARBA" id="ARBA00022888"/>
    </source>
</evidence>
<name>A0ABT3LA39_9CYAN</name>
<proteinExistence type="inferred from homology"/>
<evidence type="ECO:0000256" key="7">
    <source>
        <dbReference type="ARBA" id="ARBA00022962"/>
    </source>
</evidence>
<dbReference type="NCBIfam" id="TIGR01536">
    <property type="entry name" value="asn_synth_AEB"/>
    <property type="match status" value="1"/>
</dbReference>
<feature type="domain" description="Glutamine amidotransferase type-2" evidence="9">
    <location>
        <begin position="2"/>
        <end position="225"/>
    </location>
</feature>
<reference evidence="10 11" key="1">
    <citation type="submission" date="2021-08" db="EMBL/GenBank/DDBJ databases">
        <title>Draft genome sequence of Spirulina subsalsa with high tolerance to salinity and hype-accumulation of phycocyanin.</title>
        <authorList>
            <person name="Pei H."/>
            <person name="Jiang L."/>
        </authorList>
    </citation>
    <scope>NUCLEOTIDE SEQUENCE [LARGE SCALE GENOMIC DNA]</scope>
    <source>
        <strain evidence="10 11">FACHB-351</strain>
    </source>
</reference>
<dbReference type="PIRSF" id="PIRSF001589">
    <property type="entry name" value="Asn_synthetase_glu-h"/>
    <property type="match status" value="1"/>
</dbReference>
<dbReference type="EC" id="6.3.5.4" evidence="3"/>
<keyword evidence="6" id="KW-0061">Asparagine biosynthesis</keyword>
<dbReference type="PANTHER" id="PTHR43284">
    <property type="entry name" value="ASPARAGINE SYNTHETASE (GLUTAMINE-HYDROLYZING)"/>
    <property type="match status" value="1"/>
</dbReference>
<dbReference type="InterPro" id="IPR014729">
    <property type="entry name" value="Rossmann-like_a/b/a_fold"/>
</dbReference>
<dbReference type="Gene3D" id="3.40.50.620">
    <property type="entry name" value="HUPs"/>
    <property type="match status" value="2"/>
</dbReference>
<comment type="pathway">
    <text evidence="1">Amino-acid biosynthesis; L-asparagine biosynthesis; L-asparagine from L-aspartate (L-Gln route): step 1/1.</text>
</comment>
<comment type="catalytic activity">
    <reaction evidence="8">
        <text>L-aspartate + L-glutamine + ATP + H2O = L-asparagine + L-glutamate + AMP + diphosphate + H(+)</text>
        <dbReference type="Rhea" id="RHEA:12228"/>
        <dbReference type="ChEBI" id="CHEBI:15377"/>
        <dbReference type="ChEBI" id="CHEBI:15378"/>
        <dbReference type="ChEBI" id="CHEBI:29985"/>
        <dbReference type="ChEBI" id="CHEBI:29991"/>
        <dbReference type="ChEBI" id="CHEBI:30616"/>
        <dbReference type="ChEBI" id="CHEBI:33019"/>
        <dbReference type="ChEBI" id="CHEBI:58048"/>
        <dbReference type="ChEBI" id="CHEBI:58359"/>
        <dbReference type="ChEBI" id="CHEBI:456215"/>
        <dbReference type="EC" id="6.3.5.4"/>
    </reaction>
</comment>
<evidence type="ECO:0000256" key="2">
    <source>
        <dbReference type="ARBA" id="ARBA00005752"/>
    </source>
</evidence>
<dbReference type="Pfam" id="PF00733">
    <property type="entry name" value="Asn_synthase"/>
    <property type="match status" value="1"/>
</dbReference>
<keyword evidence="7" id="KW-0315">Glutamine amidotransferase</keyword>
<accession>A0ABT3LA39</accession>
<organism evidence="10 11">
    <name type="scientific">Spirulina subsalsa FACHB-351</name>
    <dbReference type="NCBI Taxonomy" id="234711"/>
    <lineage>
        <taxon>Bacteria</taxon>
        <taxon>Bacillati</taxon>
        <taxon>Cyanobacteriota</taxon>
        <taxon>Cyanophyceae</taxon>
        <taxon>Spirulinales</taxon>
        <taxon>Spirulinaceae</taxon>
        <taxon>Spirulina</taxon>
    </lineage>
</organism>
<dbReference type="Proteomes" id="UP001526426">
    <property type="component" value="Unassembled WGS sequence"/>
</dbReference>
<dbReference type="SUPFAM" id="SSF56235">
    <property type="entry name" value="N-terminal nucleophile aminohydrolases (Ntn hydrolases)"/>
    <property type="match status" value="1"/>
</dbReference>
<comment type="caution">
    <text evidence="10">The sequence shown here is derived from an EMBL/GenBank/DDBJ whole genome shotgun (WGS) entry which is preliminary data.</text>
</comment>
<dbReference type="PROSITE" id="PS51278">
    <property type="entry name" value="GATASE_TYPE_2"/>
    <property type="match status" value="1"/>
</dbReference>
<protein>
    <recommendedName>
        <fullName evidence="3">asparagine synthase (glutamine-hydrolyzing)</fullName>
        <ecNumber evidence="3">6.3.5.4</ecNumber>
    </recommendedName>
</protein>
<keyword evidence="11" id="KW-1185">Reference proteome</keyword>
<dbReference type="Pfam" id="PF13537">
    <property type="entry name" value="GATase_7"/>
    <property type="match status" value="1"/>
</dbReference>
<evidence type="ECO:0000313" key="11">
    <source>
        <dbReference type="Proteomes" id="UP001526426"/>
    </source>
</evidence>
<dbReference type="InterPro" id="IPR006426">
    <property type="entry name" value="Asn_synth_AEB"/>
</dbReference>